<dbReference type="Pfam" id="PF13596">
    <property type="entry name" value="PAS_10"/>
    <property type="match status" value="1"/>
</dbReference>
<accession>A0A2N5NC35</accession>
<dbReference type="EMBL" id="NFEZ01000002">
    <property type="protein sequence ID" value="PLT47820.1"/>
    <property type="molecule type" value="Genomic_DNA"/>
</dbReference>
<feature type="domain" description="CheR-type methyltransferase" evidence="16">
    <location>
        <begin position="233"/>
        <end position="490"/>
    </location>
</feature>
<dbReference type="InterPro" id="IPR000014">
    <property type="entry name" value="PAS"/>
</dbReference>
<name>A0A2N5NC35_9BACL</name>
<evidence type="ECO:0000256" key="11">
    <source>
        <dbReference type="SAM" id="Coils"/>
    </source>
</evidence>
<keyword evidence="9" id="KW-0902">Two-component regulatory system</keyword>
<dbReference type="InterPro" id="IPR022641">
    <property type="entry name" value="CheR_N"/>
</dbReference>
<dbReference type="GO" id="GO:0006935">
    <property type="term" value="P:chemotaxis"/>
    <property type="evidence" value="ECO:0007669"/>
    <property type="project" value="UniProtKB-UniRule"/>
</dbReference>
<proteinExistence type="predicted"/>
<dbReference type="InterPro" id="IPR013656">
    <property type="entry name" value="PAS_4"/>
</dbReference>
<keyword evidence="6" id="KW-0547">Nucleotide-binding</keyword>
<dbReference type="PANTHER" id="PTHR24422">
    <property type="entry name" value="CHEMOTAXIS PROTEIN METHYLTRANSFERASE"/>
    <property type="match status" value="1"/>
</dbReference>
<feature type="active site" evidence="10">
    <location>
        <position position="56"/>
    </location>
</feature>
<dbReference type="GO" id="GO:0008983">
    <property type="term" value="F:protein-glutamate O-methyltransferase activity"/>
    <property type="evidence" value="ECO:0007669"/>
    <property type="project" value="UniProtKB-EC"/>
</dbReference>
<comment type="catalytic activity">
    <reaction evidence="2">
        <text>L-glutamyl-[protein] + S-adenosyl-L-methionine = [protein]-L-glutamate 5-O-methyl ester + S-adenosyl-L-homocysteine</text>
        <dbReference type="Rhea" id="RHEA:24452"/>
        <dbReference type="Rhea" id="RHEA-COMP:10208"/>
        <dbReference type="Rhea" id="RHEA-COMP:10311"/>
        <dbReference type="ChEBI" id="CHEBI:29973"/>
        <dbReference type="ChEBI" id="CHEBI:57856"/>
        <dbReference type="ChEBI" id="CHEBI:59789"/>
        <dbReference type="ChEBI" id="CHEBI:82795"/>
        <dbReference type="EC" id="2.1.1.80"/>
    </reaction>
</comment>
<keyword evidence="11" id="KW-0175">Coiled coil</keyword>
<keyword evidence="10" id="KW-0378">Hydrolase</keyword>
<evidence type="ECO:0000256" key="4">
    <source>
        <dbReference type="ARBA" id="ARBA00022679"/>
    </source>
</evidence>
<keyword evidence="8" id="KW-0067">ATP-binding</keyword>
<dbReference type="Pfam" id="PF08448">
    <property type="entry name" value="PAS_4"/>
    <property type="match status" value="1"/>
</dbReference>
<keyword evidence="10" id="KW-0145">Chemotaxis</keyword>
<dbReference type="SUPFAM" id="SSF47384">
    <property type="entry name" value="Homodimeric domain of signal transducing histidine kinase"/>
    <property type="match status" value="1"/>
</dbReference>
<dbReference type="GO" id="GO:0005524">
    <property type="term" value="F:ATP binding"/>
    <property type="evidence" value="ECO:0007669"/>
    <property type="project" value="UniProtKB-KW"/>
</dbReference>
<dbReference type="SUPFAM" id="SSF52738">
    <property type="entry name" value="Methylesterase CheB, C-terminal domain"/>
    <property type="match status" value="1"/>
</dbReference>
<feature type="domain" description="Histidine kinase" evidence="13">
    <location>
        <begin position="996"/>
        <end position="1198"/>
    </location>
</feature>
<dbReference type="InterPro" id="IPR036097">
    <property type="entry name" value="HisK_dim/P_sf"/>
</dbReference>
<sequence>MSRNNPEPAQEATMAKFGEPVRVVGIGASAGGLEGLKSFFQHTSAESGLAFAVIQHLSPDHKSLMNEILSLYTPMAIHVVRDGMEVEPNTIYLIPPRKTMTLRRGRLWLAEPHPDEIHYPIDHFFYSLASDAASQAIAVVLSGTGTDGTRGISTVKRAGGIVFAQSGETAKFDGMPRSAIETGYVDYVLAPEKIAAKLRMPQSLIPSVTHVLSSCSGDGDKSEAAVALILEKVRERTNIDFSFYKRNSLLRRMEKRMAEKSCSSLEAYAEYIQEEPDEIYELRQDLLIHVTHFFRDPEAFQIIRDTVLPKLLRQKSEAAAPELRVWTAGCSTGEEAYSIAMLVSEALAAEGLADRIAVRIFATDVDKQSIDYANHGVYPLTIESTVGKERLARFFVRHGDTYQVTRELRRMIVFAPHNLTKDPPFSNLDLIACRNMLIYLQPEVQQKVLSLFHFALGAGGYLFLGPSETMGRLDHLFETTSGKWNIFKQKMRPRKLTAAAQLLLEGGRSLHGGADGRERRRASMTSDFQESQRQNQFYSTYVNEHMLPSLLVDEQLEVQHVTGSIQPFLSPAEGKPSWNLHKILDPALAISIVTALQQIRLDRVQEVRFRDLVIQTPQGQERVHVVVRPFTRSVSAFSTYSLVVFQKSDEQDREDVKQIDLDESVRRQMVWLEQQLRMTEEKLQTAIEELEASNEELQSTNEELIASNEELQSTNEELQAVNEELVTINSEYQFKIQELTELNNDMDLFLVSTKIGTIFLDTQFCIRRFTPAVTKEINLLDVDIGRPFHHISHQFYYDGFIEDASRVLQSLRSLEKEIKSRGGKWYKMRMMPYRTLEHLTKGVIITLVDITELKEMNEELLRLSYAVEQSPSLMVISDLGGKVVYANSPYLDLALDTPEGVQGRHLEQLDDWQASGAAFSDIWRRLQEGEVWEGELAGLRTDGEIYWEQAKFLPIVKRGEVIHYMKLSENITDRKETEEMLRKSEMLGAVGQLAAGIAHEIRNPLTSLKGFTKLMQEDNRRNYISIMAMELERIEQIVSELLVLSKPQAVDFHAVSLGAVLRDVIMLIEAQAIMNNVQLVLELPEEELYVLGVANQLKQVFINLLKNAIEAMGSGGTIRVETSTDSGMIWTRVADEGGGIPQEKLAKLGEPFFSTKAKGTGLGLVMTYKIVENHHGKLYYESELGKGTVGHVGLPLLQADESVG</sequence>
<comment type="catalytic activity">
    <reaction evidence="1">
        <text>ATP + protein L-histidine = ADP + protein N-phospho-L-histidine.</text>
        <dbReference type="EC" id="2.7.13.3"/>
    </reaction>
</comment>
<dbReference type="Pfam" id="PF01739">
    <property type="entry name" value="CheR"/>
    <property type="match status" value="1"/>
</dbReference>
<evidence type="ECO:0000256" key="1">
    <source>
        <dbReference type="ARBA" id="ARBA00000085"/>
    </source>
</evidence>
<dbReference type="PROSITE" id="PS50109">
    <property type="entry name" value="HIS_KIN"/>
    <property type="match status" value="1"/>
</dbReference>
<dbReference type="PRINTS" id="PR00996">
    <property type="entry name" value="CHERMTFRASE"/>
</dbReference>
<keyword evidence="3 17" id="KW-0489">Methyltransferase</keyword>
<dbReference type="InterPro" id="IPR003661">
    <property type="entry name" value="HisK_dim/P_dom"/>
</dbReference>
<keyword evidence="5" id="KW-0949">S-adenosyl-L-methionine</keyword>
<dbReference type="CDD" id="cd00082">
    <property type="entry name" value="HisKA"/>
    <property type="match status" value="1"/>
</dbReference>
<dbReference type="InterPro" id="IPR005467">
    <property type="entry name" value="His_kinase_dom"/>
</dbReference>
<dbReference type="InterPro" id="IPR022642">
    <property type="entry name" value="CheR_C"/>
</dbReference>
<dbReference type="PROSITE" id="PS50122">
    <property type="entry name" value="CHEB"/>
    <property type="match status" value="1"/>
</dbReference>
<evidence type="ECO:0000256" key="5">
    <source>
        <dbReference type="ARBA" id="ARBA00022691"/>
    </source>
</evidence>
<keyword evidence="7" id="KW-0418">Kinase</keyword>
<dbReference type="InterPro" id="IPR035965">
    <property type="entry name" value="PAS-like_dom_sf"/>
</dbReference>
<dbReference type="NCBIfam" id="TIGR00229">
    <property type="entry name" value="sensory_box"/>
    <property type="match status" value="1"/>
</dbReference>
<feature type="region of interest" description="Disordered" evidence="12">
    <location>
        <begin position="508"/>
        <end position="530"/>
    </location>
</feature>
<keyword evidence="4 17" id="KW-0808">Transferase</keyword>
<keyword evidence="18" id="KW-1185">Reference proteome</keyword>
<dbReference type="InterPro" id="IPR003594">
    <property type="entry name" value="HATPase_dom"/>
</dbReference>
<evidence type="ECO:0000256" key="7">
    <source>
        <dbReference type="ARBA" id="ARBA00022777"/>
    </source>
</evidence>
<dbReference type="PROSITE" id="PS50113">
    <property type="entry name" value="PAC"/>
    <property type="match status" value="2"/>
</dbReference>
<dbReference type="Gene3D" id="3.40.50.150">
    <property type="entry name" value="Vaccinia Virus protein VP39"/>
    <property type="match status" value="1"/>
</dbReference>
<protein>
    <submittedName>
        <fullName evidence="17">Chemotaxis protein methyltransferase CheR</fullName>
        <ecNumber evidence="17">2.1.1.80</ecNumber>
    </submittedName>
</protein>
<dbReference type="SMART" id="SM00086">
    <property type="entry name" value="PAC"/>
    <property type="match status" value="2"/>
</dbReference>
<dbReference type="SMART" id="SM00387">
    <property type="entry name" value="HATPase_c"/>
    <property type="match status" value="1"/>
</dbReference>
<organism evidence="17 18">
    <name type="scientific">Paenibacillus pasadenensis</name>
    <dbReference type="NCBI Taxonomy" id="217090"/>
    <lineage>
        <taxon>Bacteria</taxon>
        <taxon>Bacillati</taxon>
        <taxon>Bacillota</taxon>
        <taxon>Bacilli</taxon>
        <taxon>Bacillales</taxon>
        <taxon>Paenibacillaceae</taxon>
        <taxon>Paenibacillus</taxon>
    </lineage>
</organism>
<dbReference type="EC" id="2.1.1.80" evidence="17"/>
<evidence type="ECO:0000256" key="2">
    <source>
        <dbReference type="ARBA" id="ARBA00001541"/>
    </source>
</evidence>
<dbReference type="GO" id="GO:0000155">
    <property type="term" value="F:phosphorelay sensor kinase activity"/>
    <property type="evidence" value="ECO:0007669"/>
    <property type="project" value="InterPro"/>
</dbReference>
<evidence type="ECO:0000313" key="17">
    <source>
        <dbReference type="EMBL" id="PLT47820.1"/>
    </source>
</evidence>
<dbReference type="Pfam" id="PF01339">
    <property type="entry name" value="CheB_methylest"/>
    <property type="match status" value="1"/>
</dbReference>
<dbReference type="Pfam" id="PF00512">
    <property type="entry name" value="HisKA"/>
    <property type="match status" value="1"/>
</dbReference>
<dbReference type="SUPFAM" id="SSF55785">
    <property type="entry name" value="PYP-like sensor domain (PAS domain)"/>
    <property type="match status" value="2"/>
</dbReference>
<dbReference type="Gene3D" id="3.40.50.180">
    <property type="entry name" value="Methylesterase CheB, C-terminal domain"/>
    <property type="match status" value="1"/>
</dbReference>
<dbReference type="InterPro" id="IPR036890">
    <property type="entry name" value="HATPase_C_sf"/>
</dbReference>
<dbReference type="AlphaFoldDB" id="A0A2N5NC35"/>
<dbReference type="Gene3D" id="3.30.565.10">
    <property type="entry name" value="Histidine kinase-like ATPase, C-terminal domain"/>
    <property type="match status" value="1"/>
</dbReference>
<feature type="coiled-coil region" evidence="11">
    <location>
        <begin position="669"/>
        <end position="731"/>
    </location>
</feature>
<dbReference type="InterPro" id="IPR036804">
    <property type="entry name" value="CheR_N_sf"/>
</dbReference>
<dbReference type="GO" id="GO:0000156">
    <property type="term" value="F:phosphorelay response regulator activity"/>
    <property type="evidence" value="ECO:0007669"/>
    <property type="project" value="InterPro"/>
</dbReference>
<dbReference type="CDD" id="cd16434">
    <property type="entry name" value="CheB-CheR_fusion"/>
    <property type="match status" value="1"/>
</dbReference>
<dbReference type="RefSeq" id="WP_240478995.1">
    <property type="nucleotide sequence ID" value="NZ_BIMM01000048.1"/>
</dbReference>
<dbReference type="PROSITE" id="PS50123">
    <property type="entry name" value="CHER"/>
    <property type="match status" value="1"/>
</dbReference>
<feature type="domain" description="PAC" evidence="14">
    <location>
        <begin position="932"/>
        <end position="983"/>
    </location>
</feature>
<feature type="domain" description="CheB-type methylesterase" evidence="15">
    <location>
        <begin position="17"/>
        <end position="198"/>
    </location>
</feature>
<dbReference type="InterPro" id="IPR035909">
    <property type="entry name" value="CheB_C"/>
</dbReference>
<dbReference type="Gene3D" id="1.10.287.130">
    <property type="match status" value="1"/>
</dbReference>
<dbReference type="SMART" id="SM00138">
    <property type="entry name" value="MeTrc"/>
    <property type="match status" value="1"/>
</dbReference>
<dbReference type="GO" id="GO:0008984">
    <property type="term" value="F:protein-glutamate methylesterase activity"/>
    <property type="evidence" value="ECO:0007669"/>
    <property type="project" value="InterPro"/>
</dbReference>
<dbReference type="SUPFAM" id="SSF55874">
    <property type="entry name" value="ATPase domain of HSP90 chaperone/DNA topoisomerase II/histidine kinase"/>
    <property type="match status" value="1"/>
</dbReference>
<dbReference type="Pfam" id="PF02518">
    <property type="entry name" value="HATPase_c"/>
    <property type="match status" value="1"/>
</dbReference>
<evidence type="ECO:0000256" key="10">
    <source>
        <dbReference type="PROSITE-ProRule" id="PRU00050"/>
    </source>
</evidence>
<dbReference type="SUPFAM" id="SSF53335">
    <property type="entry name" value="S-adenosyl-L-methionine-dependent methyltransferases"/>
    <property type="match status" value="1"/>
</dbReference>
<dbReference type="Pfam" id="PF03705">
    <property type="entry name" value="CheR_N"/>
    <property type="match status" value="1"/>
</dbReference>
<dbReference type="Gene3D" id="1.10.155.10">
    <property type="entry name" value="Chemotaxis receptor methyltransferase CheR, N-terminal domain"/>
    <property type="match status" value="1"/>
</dbReference>
<evidence type="ECO:0000256" key="3">
    <source>
        <dbReference type="ARBA" id="ARBA00022603"/>
    </source>
</evidence>
<dbReference type="InterPro" id="IPR029063">
    <property type="entry name" value="SAM-dependent_MTases_sf"/>
</dbReference>
<dbReference type="PANTHER" id="PTHR24422:SF27">
    <property type="entry name" value="PROTEIN-GLUTAMATE O-METHYLTRANSFERASE"/>
    <property type="match status" value="1"/>
</dbReference>
<dbReference type="SMART" id="SM00388">
    <property type="entry name" value="HisKA"/>
    <property type="match status" value="1"/>
</dbReference>
<evidence type="ECO:0000256" key="12">
    <source>
        <dbReference type="SAM" id="MobiDB-lite"/>
    </source>
</evidence>
<gene>
    <name evidence="17" type="ORF">B8V81_0727</name>
</gene>
<feature type="active site" evidence="10">
    <location>
        <position position="147"/>
    </location>
</feature>
<dbReference type="InterPro" id="IPR001610">
    <property type="entry name" value="PAC"/>
</dbReference>
<evidence type="ECO:0000256" key="9">
    <source>
        <dbReference type="ARBA" id="ARBA00023012"/>
    </source>
</evidence>
<reference evidence="17 18" key="1">
    <citation type="submission" date="2017-05" db="EMBL/GenBank/DDBJ databases">
        <title>Functional genome analysis of Paenibacillus pasadenensis strain R16: insights on endophytic life style and antifungal activity.</title>
        <authorList>
            <person name="Passera A."/>
            <person name="Marcolungo L."/>
            <person name="Casati P."/>
            <person name="Brasca M."/>
            <person name="Quaglino F."/>
            <person name="Delledonne M."/>
        </authorList>
    </citation>
    <scope>NUCLEOTIDE SEQUENCE [LARGE SCALE GENOMIC DNA]</scope>
    <source>
        <strain evidence="17 18">R16</strain>
    </source>
</reference>
<evidence type="ECO:0000259" key="13">
    <source>
        <dbReference type="PROSITE" id="PS50109"/>
    </source>
</evidence>
<feature type="active site" evidence="10">
    <location>
        <position position="29"/>
    </location>
</feature>
<evidence type="ECO:0000259" key="15">
    <source>
        <dbReference type="PROSITE" id="PS50122"/>
    </source>
</evidence>
<dbReference type="InterPro" id="IPR000673">
    <property type="entry name" value="Sig_transdc_resp-reg_Me-estase"/>
</dbReference>
<evidence type="ECO:0000256" key="8">
    <source>
        <dbReference type="ARBA" id="ARBA00022840"/>
    </source>
</evidence>
<comment type="caution">
    <text evidence="17">The sequence shown here is derived from an EMBL/GenBank/DDBJ whole genome shotgun (WGS) entry which is preliminary data.</text>
</comment>
<dbReference type="GO" id="GO:0005737">
    <property type="term" value="C:cytoplasm"/>
    <property type="evidence" value="ECO:0007669"/>
    <property type="project" value="InterPro"/>
</dbReference>
<evidence type="ECO:0000313" key="18">
    <source>
        <dbReference type="Proteomes" id="UP000234789"/>
    </source>
</evidence>
<evidence type="ECO:0000259" key="16">
    <source>
        <dbReference type="PROSITE" id="PS50123"/>
    </source>
</evidence>
<dbReference type="InterPro" id="IPR000780">
    <property type="entry name" value="CheR_MeTrfase"/>
</dbReference>
<dbReference type="CDD" id="cd00130">
    <property type="entry name" value="PAS"/>
    <property type="match status" value="1"/>
</dbReference>
<dbReference type="SUPFAM" id="SSF47757">
    <property type="entry name" value="Chemotaxis receptor methyltransferase CheR, N-terminal domain"/>
    <property type="match status" value="1"/>
</dbReference>
<feature type="domain" description="PAC" evidence="14">
    <location>
        <begin position="812"/>
        <end position="862"/>
    </location>
</feature>
<dbReference type="InterPro" id="IPR000700">
    <property type="entry name" value="PAS-assoc_C"/>
</dbReference>
<dbReference type="GO" id="GO:0032259">
    <property type="term" value="P:methylation"/>
    <property type="evidence" value="ECO:0007669"/>
    <property type="project" value="UniProtKB-KW"/>
</dbReference>
<dbReference type="Gene3D" id="3.30.450.20">
    <property type="entry name" value="PAS domain"/>
    <property type="match status" value="2"/>
</dbReference>
<dbReference type="Proteomes" id="UP000234789">
    <property type="component" value="Unassembled WGS sequence"/>
</dbReference>
<evidence type="ECO:0000259" key="14">
    <source>
        <dbReference type="PROSITE" id="PS50113"/>
    </source>
</evidence>
<evidence type="ECO:0000256" key="6">
    <source>
        <dbReference type="ARBA" id="ARBA00022741"/>
    </source>
</evidence>
<dbReference type="InterPro" id="IPR050903">
    <property type="entry name" value="Bact_Chemotaxis_MeTrfase"/>
</dbReference>